<reference evidence="2" key="1">
    <citation type="journal article" date="2019" name="Int. J. Syst. Evol. Microbiol.">
        <title>The Global Catalogue of Microorganisms (GCM) 10K type strain sequencing project: providing services to taxonomists for standard genome sequencing and annotation.</title>
        <authorList>
            <consortium name="The Broad Institute Genomics Platform"/>
            <consortium name="The Broad Institute Genome Sequencing Center for Infectious Disease"/>
            <person name="Wu L."/>
            <person name="Ma J."/>
        </authorList>
    </citation>
    <scope>NUCLEOTIDE SEQUENCE [LARGE SCALE GENOMIC DNA]</scope>
    <source>
        <strain evidence="2">CCM 8490</strain>
    </source>
</reference>
<comment type="caution">
    <text evidence="1">The sequence shown here is derived from an EMBL/GenBank/DDBJ whole genome shotgun (WGS) entry which is preliminary data.</text>
</comment>
<evidence type="ECO:0000313" key="2">
    <source>
        <dbReference type="Proteomes" id="UP000658202"/>
    </source>
</evidence>
<name>A0ABQ1X6Y8_9FLAO</name>
<accession>A0ABQ1X6Y8</accession>
<dbReference type="EMBL" id="BMCW01000006">
    <property type="protein sequence ID" value="GGG63060.1"/>
    <property type="molecule type" value="Genomic_DNA"/>
</dbReference>
<evidence type="ECO:0000313" key="1">
    <source>
        <dbReference type="EMBL" id="GGG63060.1"/>
    </source>
</evidence>
<sequence>MVSAINNGGGFYRTEVYVHEAKMASAKIHNPCVNLSEFQTTVYGTDVYLGFIYS</sequence>
<protein>
    <submittedName>
        <fullName evidence="1">Uncharacterized protein</fullName>
    </submittedName>
</protein>
<organism evidence="1 2">
    <name type="scientific">Epilithonimonas arachidiradicis</name>
    <dbReference type="NCBI Taxonomy" id="1617282"/>
    <lineage>
        <taxon>Bacteria</taxon>
        <taxon>Pseudomonadati</taxon>
        <taxon>Bacteroidota</taxon>
        <taxon>Flavobacteriia</taxon>
        <taxon>Flavobacteriales</taxon>
        <taxon>Weeksellaceae</taxon>
        <taxon>Chryseobacterium group</taxon>
        <taxon>Epilithonimonas</taxon>
    </lineage>
</organism>
<proteinExistence type="predicted"/>
<keyword evidence="2" id="KW-1185">Reference proteome</keyword>
<gene>
    <name evidence="1" type="ORF">GCM10007332_26510</name>
</gene>
<dbReference type="Proteomes" id="UP000658202">
    <property type="component" value="Unassembled WGS sequence"/>
</dbReference>